<dbReference type="Proteomes" id="UP000054995">
    <property type="component" value="Unassembled WGS sequence"/>
</dbReference>
<dbReference type="AlphaFoldDB" id="A0A0V1FCV4"/>
<reference evidence="3 4" key="1">
    <citation type="submission" date="2015-01" db="EMBL/GenBank/DDBJ databases">
        <title>Evolution of Trichinella species and genotypes.</title>
        <authorList>
            <person name="Korhonen P.K."/>
            <person name="Edoardo P."/>
            <person name="Giuseppe L.R."/>
            <person name="Gasser R.B."/>
        </authorList>
    </citation>
    <scope>NUCLEOTIDE SEQUENCE [LARGE SCALE GENOMIC DNA]</scope>
    <source>
        <strain evidence="3">ISS470</strain>
    </source>
</reference>
<sequence length="530" mass="59335">MKLFPRLLKMVHSSVCNRMLCKNSKNSSTTVCLSCVVTLLYFLLCNVLLTQCEITDCGVQTEENSFLLQHIVYFVGFQDGMIYKDCIGTLMPSAPNHTHSDTVITSRYCFTHWETPPLVAIAGEFLENVNLQGIHIDRMISPFGRAGANAANMPFNFAIIKLSANIPFSSVAIAACLKSDLVINSNTTCYMPNIEANYLNGFGLPFKMSILHPLESCAQLGPQLKFSPLKHICAIFLISPILQLSYLLDAFQCGFRFTSLVFHDHLLFFIFGEGSVGMYKDCIGTMMLTNESSVSGDLILTSKYCLDSGAQVTGMLLLRSMQNVKVLPSHFHANYVHVHGYGVRKIIAPAEKQSWKELQLPYNFALLQLSEMIPISSWVTPVCLPSADMLIPVTSPCFLPKTTYHMHSGFAHPFTFVRMPSFWCMARSKDIVITSGETFCAVLQVTSLQHYNHLLSEINTSLFEGAPLLCLYQNRFYQVGIFDWLKIFRSNTTRPIAVFSRVAAIVPLIEQAIVGNISNEYYSFMSSIDF</sequence>
<evidence type="ECO:0000313" key="4">
    <source>
        <dbReference type="Proteomes" id="UP000054995"/>
    </source>
</evidence>
<evidence type="ECO:0000256" key="1">
    <source>
        <dbReference type="ARBA" id="ARBA00023157"/>
    </source>
</evidence>
<comment type="similarity">
    <text evidence="2">Belongs to the peptidase S1 family. CLIP subfamily.</text>
</comment>
<accession>A0A0V1FCV4</accession>
<name>A0A0V1FCV4_TRIPS</name>
<keyword evidence="1" id="KW-1015">Disulfide bond</keyword>
<proteinExistence type="inferred from homology"/>
<dbReference type="PANTHER" id="PTHR24256">
    <property type="entry name" value="TRYPTASE-RELATED"/>
    <property type="match status" value="1"/>
</dbReference>
<dbReference type="EMBL" id="JYDT01000134">
    <property type="protein sequence ID" value="KRY83682.1"/>
    <property type="molecule type" value="Genomic_DNA"/>
</dbReference>
<evidence type="ECO:0000256" key="2">
    <source>
        <dbReference type="ARBA" id="ARBA00024195"/>
    </source>
</evidence>
<protein>
    <recommendedName>
        <fullName evidence="5">Peptidase S1 domain-containing protein</fullName>
    </recommendedName>
</protein>
<dbReference type="SUPFAM" id="SSF50494">
    <property type="entry name" value="Trypsin-like serine proteases"/>
    <property type="match status" value="2"/>
</dbReference>
<organism evidence="3 4">
    <name type="scientific">Trichinella pseudospiralis</name>
    <name type="common">Parasitic roundworm</name>
    <dbReference type="NCBI Taxonomy" id="6337"/>
    <lineage>
        <taxon>Eukaryota</taxon>
        <taxon>Metazoa</taxon>
        <taxon>Ecdysozoa</taxon>
        <taxon>Nematoda</taxon>
        <taxon>Enoplea</taxon>
        <taxon>Dorylaimia</taxon>
        <taxon>Trichinellida</taxon>
        <taxon>Trichinellidae</taxon>
        <taxon>Trichinella</taxon>
    </lineage>
</organism>
<evidence type="ECO:0008006" key="5">
    <source>
        <dbReference type="Google" id="ProtNLM"/>
    </source>
</evidence>
<dbReference type="InterPro" id="IPR009003">
    <property type="entry name" value="Peptidase_S1_PA"/>
</dbReference>
<dbReference type="InterPro" id="IPR043504">
    <property type="entry name" value="Peptidase_S1_PA_chymotrypsin"/>
</dbReference>
<dbReference type="OrthoDB" id="5919054at2759"/>
<keyword evidence="4" id="KW-1185">Reference proteome</keyword>
<dbReference type="InterPro" id="IPR051487">
    <property type="entry name" value="Ser/Thr_Proteases_Immune/Dev"/>
</dbReference>
<comment type="caution">
    <text evidence="3">The sequence shown here is derived from an EMBL/GenBank/DDBJ whole genome shotgun (WGS) entry which is preliminary data.</text>
</comment>
<gene>
    <name evidence="3" type="ORF">T4D_369</name>
</gene>
<dbReference type="Gene3D" id="2.40.10.10">
    <property type="entry name" value="Trypsin-like serine proteases"/>
    <property type="match status" value="1"/>
</dbReference>
<evidence type="ECO:0000313" key="3">
    <source>
        <dbReference type="EMBL" id="KRY83682.1"/>
    </source>
</evidence>